<evidence type="ECO:0000256" key="4">
    <source>
        <dbReference type="ARBA" id="ARBA00023152"/>
    </source>
</evidence>
<dbReference type="AlphaFoldDB" id="R0MM89"/>
<reference evidence="6 7" key="1">
    <citation type="journal article" date="2013" name="BMC Genomics">
        <title>Comparative genomics of parasitic silkworm microsporidia reveal an association between genome expansion and host adaptation.</title>
        <authorList>
            <person name="Pan G."/>
            <person name="Xu J."/>
            <person name="Li T."/>
            <person name="Xia Q."/>
            <person name="Liu S.L."/>
            <person name="Zhang G."/>
            <person name="Li S."/>
            <person name="Li C."/>
            <person name="Liu H."/>
            <person name="Yang L."/>
            <person name="Liu T."/>
            <person name="Zhang X."/>
            <person name="Wu Z."/>
            <person name="Fan W."/>
            <person name="Dang X."/>
            <person name="Xiang H."/>
            <person name="Tao M."/>
            <person name="Li Y."/>
            <person name="Hu J."/>
            <person name="Li Z."/>
            <person name="Lin L."/>
            <person name="Luo J."/>
            <person name="Geng L."/>
            <person name="Wang L."/>
            <person name="Long M."/>
            <person name="Wan Y."/>
            <person name="He N."/>
            <person name="Zhang Z."/>
            <person name="Lu C."/>
            <person name="Keeling P.J."/>
            <person name="Wang J."/>
            <person name="Xiang Z."/>
            <person name="Zhou Z."/>
        </authorList>
    </citation>
    <scope>NUCLEOTIDE SEQUENCE [LARGE SCALE GENOMIC DNA]</scope>
    <source>
        <strain evidence="7">CQ1 / CVCC 102059</strain>
    </source>
</reference>
<dbReference type="PANTHER" id="PTHR11627">
    <property type="entry name" value="FRUCTOSE-BISPHOSPHATE ALDOLASE"/>
    <property type="match status" value="1"/>
</dbReference>
<dbReference type="OrthoDB" id="36455at2759"/>
<keyword evidence="5" id="KW-0456">Lyase</keyword>
<organism evidence="6 7">
    <name type="scientific">Nosema bombycis (strain CQ1 / CVCC 102059)</name>
    <name type="common">Microsporidian parasite</name>
    <name type="synonym">Pebrine of silkworm</name>
    <dbReference type="NCBI Taxonomy" id="578461"/>
    <lineage>
        <taxon>Eukaryota</taxon>
        <taxon>Fungi</taxon>
        <taxon>Fungi incertae sedis</taxon>
        <taxon>Microsporidia</taxon>
        <taxon>Nosematidae</taxon>
        <taxon>Nosema</taxon>
    </lineage>
</organism>
<dbReference type="HOGENOM" id="CLU_031243_0_0_1"/>
<protein>
    <recommendedName>
        <fullName evidence="3">fructose-bisphosphate aldolase</fullName>
        <ecNumber evidence="3">4.1.2.13</ecNumber>
    </recommendedName>
</protein>
<dbReference type="EC" id="4.1.2.13" evidence="3"/>
<dbReference type="UniPathway" id="UPA00109">
    <property type="reaction ID" value="UER00183"/>
</dbReference>
<evidence type="ECO:0000313" key="6">
    <source>
        <dbReference type="EMBL" id="EOB13948.1"/>
    </source>
</evidence>
<evidence type="ECO:0000313" key="7">
    <source>
        <dbReference type="Proteomes" id="UP000016927"/>
    </source>
</evidence>
<dbReference type="SUPFAM" id="SSF51569">
    <property type="entry name" value="Aldolase"/>
    <property type="match status" value="1"/>
</dbReference>
<dbReference type="OMA" id="WRAVITI"/>
<evidence type="ECO:0000256" key="1">
    <source>
        <dbReference type="ARBA" id="ARBA00004714"/>
    </source>
</evidence>
<dbReference type="InterPro" id="IPR013785">
    <property type="entry name" value="Aldolase_TIM"/>
</dbReference>
<proteinExistence type="inferred from homology"/>
<evidence type="ECO:0000256" key="2">
    <source>
        <dbReference type="ARBA" id="ARBA00010387"/>
    </source>
</evidence>
<dbReference type="STRING" id="578461.R0MM89"/>
<dbReference type="Proteomes" id="UP000016927">
    <property type="component" value="Unassembled WGS sequence"/>
</dbReference>
<name>R0MM89_NOSB1</name>
<dbReference type="NCBIfam" id="NF033379">
    <property type="entry name" value="FrucBisAld_I"/>
    <property type="match status" value="1"/>
</dbReference>
<gene>
    <name evidence="6" type="primary">ALDOB</name>
    <name evidence="6" type="ORF">NBO_49g0003</name>
</gene>
<accession>R0MM89</accession>
<dbReference type="InterPro" id="IPR000741">
    <property type="entry name" value="FBA_I"/>
</dbReference>
<dbReference type="VEuPathDB" id="MicrosporidiaDB:NBO_49g0003"/>
<evidence type="ECO:0000256" key="3">
    <source>
        <dbReference type="ARBA" id="ARBA00013068"/>
    </source>
</evidence>
<evidence type="ECO:0000256" key="5">
    <source>
        <dbReference type="ARBA" id="ARBA00023239"/>
    </source>
</evidence>
<comment type="pathway">
    <text evidence="1">Carbohydrate degradation; glycolysis; D-glyceraldehyde 3-phosphate and glycerone phosphate from D-glucose: step 4/4.</text>
</comment>
<dbReference type="GO" id="GO:0006096">
    <property type="term" value="P:glycolytic process"/>
    <property type="evidence" value="ECO:0007669"/>
    <property type="project" value="UniProtKB-UniPathway"/>
</dbReference>
<dbReference type="Pfam" id="PF00274">
    <property type="entry name" value="Glycolytic"/>
    <property type="match status" value="1"/>
</dbReference>
<sequence>MSKNSEKLLKLGMIAKKILENNKGILAADESPTSIQKRFDKVGITNSEDTRRKFRQMLFSSKGIEKYIGGVILHEETFDQKDEKGNCLIDLLKNKEICLGIKLDKGLIDFKTNEKVSVGLEDLHLRIKKFASKGAVFAKWRSLFLIAEDIPSEECIIENCNVLAEYAKICQDNELVPIVEPEIYLEGLYSIEDGEKHSKRVLSTLIQRLNAYDVYIPGVLIKMSFVTQGKQEKLLCKPKEVGIRTIGVLISTIPCGIPGVVFLSGGHTQDKAIEYLDTLNRCRAHKTWSLSFSYGRCLSEEPMSIWKGKDENLNEAQEAFIKIAEKCYNASKGELNK</sequence>
<dbReference type="Gene3D" id="3.20.20.70">
    <property type="entry name" value="Aldolase class I"/>
    <property type="match status" value="1"/>
</dbReference>
<keyword evidence="4" id="KW-0324">Glycolysis</keyword>
<dbReference type="EMBL" id="KB908957">
    <property type="protein sequence ID" value="EOB13948.1"/>
    <property type="molecule type" value="Genomic_DNA"/>
</dbReference>
<dbReference type="GO" id="GO:0004332">
    <property type="term" value="F:fructose-bisphosphate aldolase activity"/>
    <property type="evidence" value="ECO:0007669"/>
    <property type="project" value="UniProtKB-EC"/>
</dbReference>
<comment type="similarity">
    <text evidence="2">Belongs to the class I fructose-bisphosphate aldolase family.</text>
</comment>
<keyword evidence="7" id="KW-1185">Reference proteome</keyword>